<keyword evidence="1" id="KW-0812">Transmembrane</keyword>
<protein>
    <submittedName>
        <fullName evidence="2">Uncharacterized protein</fullName>
    </submittedName>
</protein>
<reference evidence="2" key="1">
    <citation type="submission" date="2018-10" db="EMBL/GenBank/DDBJ databases">
        <title>Hidden diversity of soil giant viruses.</title>
        <authorList>
            <person name="Schulz F."/>
            <person name="Alteio L."/>
            <person name="Goudeau D."/>
            <person name="Ryan E.M."/>
            <person name="Malmstrom R.R."/>
            <person name="Blanchard J."/>
            <person name="Woyke T."/>
        </authorList>
    </citation>
    <scope>NUCLEOTIDE SEQUENCE</scope>
    <source>
        <strain evidence="2">GAV1</strain>
    </source>
</reference>
<proteinExistence type="predicted"/>
<keyword evidence="1" id="KW-1133">Transmembrane helix</keyword>
<organism evidence="2">
    <name type="scientific">Gaeavirus sp</name>
    <dbReference type="NCBI Taxonomy" id="2487767"/>
    <lineage>
        <taxon>Viruses</taxon>
        <taxon>Varidnaviria</taxon>
        <taxon>Bamfordvirae</taxon>
        <taxon>Nucleocytoviricota</taxon>
        <taxon>Megaviricetes</taxon>
        <taxon>Imitervirales</taxon>
        <taxon>Mimiviridae</taxon>
        <taxon>Klosneuvirinae</taxon>
    </lineage>
</organism>
<evidence type="ECO:0000256" key="1">
    <source>
        <dbReference type="SAM" id="Phobius"/>
    </source>
</evidence>
<name>A0A3G5A0H9_9VIRU</name>
<dbReference type="EMBL" id="MK072203">
    <property type="protein sequence ID" value="AYV80014.1"/>
    <property type="molecule type" value="Genomic_DNA"/>
</dbReference>
<sequence length="99" mass="11677">MDYVNTIYRTFTHSLTILTFTFTFIITLYDNNKLQKNTYYVTQAYFTCIPTPHYILGLHHKLTVQSPSPITKYKITKAAKPKNKLQKLSIITHYYILHS</sequence>
<accession>A0A3G5A0H9</accession>
<evidence type="ECO:0000313" key="2">
    <source>
        <dbReference type="EMBL" id="AYV80014.1"/>
    </source>
</evidence>
<keyword evidence="1" id="KW-0472">Membrane</keyword>
<feature type="transmembrane region" description="Helical" evidence="1">
    <location>
        <begin position="6"/>
        <end position="29"/>
    </location>
</feature>
<gene>
    <name evidence="2" type="ORF">Gaeavirus5_11</name>
</gene>